<evidence type="ECO:0000256" key="1">
    <source>
        <dbReference type="ARBA" id="ARBA00022574"/>
    </source>
</evidence>
<keyword evidence="2" id="KW-0677">Repeat</keyword>
<evidence type="ECO:0000256" key="4">
    <source>
        <dbReference type="SAM" id="MobiDB-lite"/>
    </source>
</evidence>
<dbReference type="VEuPathDB" id="ToxoDB:ETH_00019020"/>
<dbReference type="OrthoDB" id="354169at2759"/>
<keyword evidence="6" id="KW-1185">Reference proteome</keyword>
<dbReference type="AlphaFoldDB" id="U6KSJ6"/>
<organism evidence="5 6">
    <name type="scientific">Eimeria tenella</name>
    <name type="common">Coccidian parasite</name>
    <dbReference type="NCBI Taxonomy" id="5802"/>
    <lineage>
        <taxon>Eukaryota</taxon>
        <taxon>Sar</taxon>
        <taxon>Alveolata</taxon>
        <taxon>Apicomplexa</taxon>
        <taxon>Conoidasida</taxon>
        <taxon>Coccidia</taxon>
        <taxon>Eucoccidiorida</taxon>
        <taxon>Eimeriorina</taxon>
        <taxon>Eimeriidae</taxon>
        <taxon>Eimeria</taxon>
    </lineage>
</organism>
<dbReference type="SUPFAM" id="SSF50978">
    <property type="entry name" value="WD40 repeat-like"/>
    <property type="match status" value="1"/>
</dbReference>
<dbReference type="SMART" id="SM00320">
    <property type="entry name" value="WD40"/>
    <property type="match status" value="3"/>
</dbReference>
<name>U6KSJ6_EIMTE</name>
<dbReference type="InterPro" id="IPR001680">
    <property type="entry name" value="WD40_rpt"/>
</dbReference>
<dbReference type="PANTHER" id="PTHR11227">
    <property type="entry name" value="WD-REPEAT PROTEIN INTERACTING WITH PHOSPHOINOSIDES WIPI -RELATED"/>
    <property type="match status" value="1"/>
</dbReference>
<accession>U6KSJ6</accession>
<dbReference type="EMBL" id="HG675479">
    <property type="protein sequence ID" value="CDJ41092.1"/>
    <property type="molecule type" value="Genomic_DNA"/>
</dbReference>
<dbReference type="Pfam" id="PF21032">
    <property type="entry name" value="PROPPIN"/>
    <property type="match status" value="1"/>
</dbReference>
<dbReference type="GO" id="GO:0005737">
    <property type="term" value="C:cytoplasm"/>
    <property type="evidence" value="ECO:0007669"/>
    <property type="project" value="UniProtKB-ARBA"/>
</dbReference>
<evidence type="ECO:0000256" key="2">
    <source>
        <dbReference type="ARBA" id="ARBA00022737"/>
    </source>
</evidence>
<protein>
    <submittedName>
        <fullName evidence="5">Uncharacterized protein</fullName>
    </submittedName>
</protein>
<dbReference type="RefSeq" id="XP_013231842.1">
    <property type="nucleotide sequence ID" value="XM_013376388.1"/>
</dbReference>
<dbReference type="InterPro" id="IPR015943">
    <property type="entry name" value="WD40/YVTN_repeat-like_dom_sf"/>
</dbReference>
<reference evidence="5" key="1">
    <citation type="submission" date="2013-10" db="EMBL/GenBank/DDBJ databases">
        <title>Genomic analysis of the causative agents of coccidiosis in chickens.</title>
        <authorList>
            <person name="Reid A.J."/>
            <person name="Blake D."/>
            <person name="Billington K."/>
            <person name="Browne H."/>
            <person name="Dunn M."/>
            <person name="Hung S."/>
            <person name="Kawahara F."/>
            <person name="Miranda-Saavedra D."/>
            <person name="Mourier T."/>
            <person name="Nagra H."/>
            <person name="Otto T.D."/>
            <person name="Rawlings N."/>
            <person name="Sanchez A."/>
            <person name="Sanders M."/>
            <person name="Subramaniam C."/>
            <person name="Tay Y."/>
            <person name="Dear P."/>
            <person name="Doerig C."/>
            <person name="Gruber A."/>
            <person name="Parkinson J."/>
            <person name="Shirley M."/>
            <person name="Wan K.L."/>
            <person name="Berriman M."/>
            <person name="Tomley F."/>
            <person name="Pain A."/>
        </authorList>
    </citation>
    <scope>NUCLEOTIDE SEQUENCE [LARGE SCALE GENOMIC DNA]</scope>
    <source>
        <strain evidence="5">Houghton</strain>
    </source>
</reference>
<evidence type="ECO:0000313" key="6">
    <source>
        <dbReference type="Proteomes" id="UP000030747"/>
    </source>
</evidence>
<dbReference type="InterPro" id="IPR048720">
    <property type="entry name" value="PROPPIN"/>
</dbReference>
<dbReference type="GeneID" id="25252937"/>
<keyword evidence="1" id="KW-0853">WD repeat</keyword>
<feature type="region of interest" description="Disordered" evidence="4">
    <location>
        <begin position="1"/>
        <end position="27"/>
    </location>
</feature>
<reference evidence="5" key="2">
    <citation type="submission" date="2013-10" db="EMBL/GenBank/DDBJ databases">
        <authorList>
            <person name="Aslett M."/>
        </authorList>
    </citation>
    <scope>NUCLEOTIDE SEQUENCE [LARGE SCALE GENOMIC DNA]</scope>
    <source>
        <strain evidence="5">Houghton</strain>
    </source>
</reference>
<evidence type="ECO:0000313" key="5">
    <source>
        <dbReference type="EMBL" id="CDJ41092.1"/>
    </source>
</evidence>
<feature type="compositionally biased region" description="Basic and acidic residues" evidence="4">
    <location>
        <begin position="1"/>
        <end position="18"/>
    </location>
</feature>
<comment type="similarity">
    <text evidence="3">Belongs to the WD repeat PROPPIN family.</text>
</comment>
<dbReference type="Gene3D" id="2.130.10.10">
    <property type="entry name" value="YVTN repeat-like/Quinoprotein amine dehydrogenase"/>
    <property type="match status" value="1"/>
</dbReference>
<dbReference type="Proteomes" id="UP000030747">
    <property type="component" value="Unassembled WGS sequence"/>
</dbReference>
<gene>
    <name evidence="5" type="ORF">ETH_00019020</name>
</gene>
<dbReference type="VEuPathDB" id="ToxoDB:ETH2_1548900"/>
<dbReference type="OMA" id="YAVCENG"/>
<proteinExistence type="inferred from homology"/>
<evidence type="ECO:0000256" key="3">
    <source>
        <dbReference type="ARBA" id="ARBA00025740"/>
    </source>
</evidence>
<sequence>MENWPQDDRGDARTDKAEGTGSGDLSAGAAEAADTLGSVGIGNSASVYLESMAFNQDGSCFIAGTSEGFRVYTSSPLTEFVRREGPWWPDRGVHTAAMLFRTNVFATVSKTQNRKVKLWDDSRRRFIGELRSRQPVKSVCLTRDVLAMVTDFVAHRTQLAALVFNSHGSLVATASEKGTVVRIFRSSDGQLLQQLRRGTQVSLISCIAVRGDDRFVAIASSSETIHIFQLRSQQQEGEGNHFMSAESEISSSLSRSSGSPSKSVQLPAALNSSREITSAVYDASREIVQDAIKGVLGGYFGATRSFAQFHLPRDLKLLDSRSPSSTISGPLVAFAGPVSNHLFLLCPSGVFCELLFDLNKGQECTLLTASTWFAPRPNFRIQSHLGTAALPSELEGGHDGDQWQLVL</sequence>
<dbReference type="InterPro" id="IPR036322">
    <property type="entry name" value="WD40_repeat_dom_sf"/>
</dbReference>